<accession>M7XBP6</accession>
<evidence type="ECO:0000313" key="2">
    <source>
        <dbReference type="Proteomes" id="UP000010953"/>
    </source>
</evidence>
<dbReference type="EMBL" id="AMZY02000015">
    <property type="protein sequence ID" value="EMS32033.1"/>
    <property type="molecule type" value="Genomic_DNA"/>
</dbReference>
<name>M7XBP6_9BACT</name>
<gene>
    <name evidence="1" type="ORF">C943_01598</name>
</gene>
<proteinExistence type="predicted"/>
<evidence type="ECO:0000313" key="1">
    <source>
        <dbReference type="EMBL" id="EMS32033.1"/>
    </source>
</evidence>
<dbReference type="STRING" id="1239962.C943_01598"/>
<reference evidence="1" key="1">
    <citation type="submission" date="2013-01" db="EMBL/GenBank/DDBJ databases">
        <title>Genome assembly of Mariniradius saccharolyticus AK6.</title>
        <authorList>
            <person name="Vaidya B."/>
            <person name="Khatri I."/>
            <person name="Tanuku N.R.S."/>
            <person name="Subramanian S."/>
            <person name="Pinnaka A."/>
        </authorList>
    </citation>
    <scope>NUCLEOTIDE SEQUENCE [LARGE SCALE GENOMIC DNA]</scope>
    <source>
        <strain evidence="1">AK6</strain>
    </source>
</reference>
<dbReference type="AlphaFoldDB" id="M7XBP6"/>
<sequence length="44" mass="5063">MILLDLSAKILSKEYPLSEFNFSHSYFPEKNRGFVSGLICLIKL</sequence>
<dbReference type="Proteomes" id="UP000010953">
    <property type="component" value="Unassembled WGS sequence"/>
</dbReference>
<dbReference type="InParanoid" id="M7XBP6"/>
<comment type="caution">
    <text evidence="1">The sequence shown here is derived from an EMBL/GenBank/DDBJ whole genome shotgun (WGS) entry which is preliminary data.</text>
</comment>
<protein>
    <submittedName>
        <fullName evidence="1">Uncharacterized protein</fullName>
    </submittedName>
</protein>
<organism evidence="1 2">
    <name type="scientific">Mariniradius saccharolyticus AK6</name>
    <dbReference type="NCBI Taxonomy" id="1239962"/>
    <lineage>
        <taxon>Bacteria</taxon>
        <taxon>Pseudomonadati</taxon>
        <taxon>Bacteroidota</taxon>
        <taxon>Cytophagia</taxon>
        <taxon>Cytophagales</taxon>
        <taxon>Cyclobacteriaceae</taxon>
        <taxon>Mariniradius</taxon>
    </lineage>
</organism>
<keyword evidence="2" id="KW-1185">Reference proteome</keyword>